<evidence type="ECO:0000259" key="18">
    <source>
        <dbReference type="Pfam" id="PF00361"/>
    </source>
</evidence>
<feature type="transmembrane region" description="Helical" evidence="17">
    <location>
        <begin position="82"/>
        <end position="101"/>
    </location>
</feature>
<feature type="domain" description="NADH-Ubiquinone oxidoreductase (complex I) chain 5 N-terminal" evidence="19">
    <location>
        <begin position="37"/>
        <end position="85"/>
    </location>
</feature>
<keyword evidence="9" id="KW-1278">Translocase</keyword>
<protein>
    <recommendedName>
        <fullName evidence="4 17">NADH-ubiquinone oxidoreductase chain 5</fullName>
        <ecNumber evidence="3 17">7.1.1.2</ecNumber>
    </recommendedName>
</protein>
<name>A0AB39A5Z1_9MUSC</name>
<evidence type="ECO:0000256" key="8">
    <source>
        <dbReference type="ARBA" id="ARBA00022792"/>
    </source>
</evidence>
<keyword evidence="15 17" id="KW-0472">Membrane</keyword>
<dbReference type="GO" id="GO:0005743">
    <property type="term" value="C:mitochondrial inner membrane"/>
    <property type="evidence" value="ECO:0007669"/>
    <property type="project" value="UniProtKB-SubCell"/>
</dbReference>
<keyword evidence="14 17" id="KW-0496">Mitochondrion</keyword>
<keyword evidence="7 17" id="KW-0812">Transmembrane</keyword>
<evidence type="ECO:0000256" key="5">
    <source>
        <dbReference type="ARBA" id="ARBA00022448"/>
    </source>
</evidence>
<dbReference type="Pfam" id="PF06455">
    <property type="entry name" value="NADH5_C"/>
    <property type="match status" value="1"/>
</dbReference>
<feature type="transmembrane region" description="Helical" evidence="17">
    <location>
        <begin position="213"/>
        <end position="231"/>
    </location>
</feature>
<feature type="transmembrane region" description="Helical" evidence="17">
    <location>
        <begin position="147"/>
        <end position="167"/>
    </location>
</feature>
<evidence type="ECO:0000256" key="3">
    <source>
        <dbReference type="ARBA" id="ARBA00012944"/>
    </source>
</evidence>
<gene>
    <name evidence="21" type="primary">ND5</name>
</gene>
<feature type="transmembrane region" description="Helical" evidence="17">
    <location>
        <begin position="554"/>
        <end position="572"/>
    </location>
</feature>
<dbReference type="PRINTS" id="PR01435">
    <property type="entry name" value="NPOXDRDTASE5"/>
</dbReference>
<dbReference type="GO" id="GO:0008137">
    <property type="term" value="F:NADH dehydrogenase (ubiquinone) activity"/>
    <property type="evidence" value="ECO:0007669"/>
    <property type="project" value="UniProtKB-EC"/>
</dbReference>
<keyword evidence="13 17" id="KW-0830">Ubiquinone</keyword>
<feature type="transmembrane region" description="Helical" evidence="17">
    <location>
        <begin position="482"/>
        <end position="501"/>
    </location>
</feature>
<keyword evidence="11 17" id="KW-1133">Transmembrane helix</keyword>
<evidence type="ECO:0000256" key="17">
    <source>
        <dbReference type="RuleBase" id="RU003404"/>
    </source>
</evidence>
<feature type="transmembrane region" description="Helical" evidence="17">
    <location>
        <begin position="422"/>
        <end position="440"/>
    </location>
</feature>
<evidence type="ECO:0000256" key="2">
    <source>
        <dbReference type="ARBA" id="ARBA00004448"/>
    </source>
</evidence>
<reference evidence="21" key="1">
    <citation type="submission" date="2024-07" db="EMBL/GenBank/DDBJ databases">
        <authorList>
            <person name="Meng A.J."/>
        </authorList>
    </citation>
    <scope>NUCLEOTIDE SEQUENCE</scope>
</reference>
<evidence type="ECO:0000256" key="1">
    <source>
        <dbReference type="ARBA" id="ARBA00003257"/>
    </source>
</evidence>
<evidence type="ECO:0000313" key="21">
    <source>
        <dbReference type="EMBL" id="XDF18754.1"/>
    </source>
</evidence>
<dbReference type="InterPro" id="IPR003945">
    <property type="entry name" value="NU5C-like"/>
</dbReference>
<keyword evidence="8" id="KW-0999">Mitochondrion inner membrane</keyword>
<evidence type="ECO:0000259" key="20">
    <source>
        <dbReference type="Pfam" id="PF06455"/>
    </source>
</evidence>
<evidence type="ECO:0000256" key="11">
    <source>
        <dbReference type="ARBA" id="ARBA00022989"/>
    </source>
</evidence>
<accession>A0AB39A5Z1</accession>
<dbReference type="InterPro" id="IPR001516">
    <property type="entry name" value="Proton_antipo_N"/>
</dbReference>
<feature type="transmembrane region" description="Helical" evidence="17">
    <location>
        <begin position="6"/>
        <end position="25"/>
    </location>
</feature>
<dbReference type="PANTHER" id="PTHR42829:SF2">
    <property type="entry name" value="NADH-UBIQUINONE OXIDOREDUCTASE CHAIN 5"/>
    <property type="match status" value="1"/>
</dbReference>
<feature type="transmembrane region" description="Helical" evidence="17">
    <location>
        <begin position="446"/>
        <end position="470"/>
    </location>
</feature>
<feature type="domain" description="NADH dehydrogenase subunit 5 C-terminal" evidence="20">
    <location>
        <begin position="389"/>
        <end position="570"/>
    </location>
</feature>
<feature type="transmembrane region" description="Helical" evidence="17">
    <location>
        <begin position="296"/>
        <end position="315"/>
    </location>
</feature>
<dbReference type="Pfam" id="PF00361">
    <property type="entry name" value="Proton_antipo_M"/>
    <property type="match status" value="1"/>
</dbReference>
<feature type="transmembrane region" description="Helical" evidence="17">
    <location>
        <begin position="335"/>
        <end position="354"/>
    </location>
</feature>
<dbReference type="GO" id="GO:0042773">
    <property type="term" value="P:ATP synthesis coupled electron transport"/>
    <property type="evidence" value="ECO:0007669"/>
    <property type="project" value="InterPro"/>
</dbReference>
<dbReference type="PRINTS" id="PR01434">
    <property type="entry name" value="NADHDHGNASE5"/>
</dbReference>
<evidence type="ECO:0000256" key="9">
    <source>
        <dbReference type="ARBA" id="ARBA00022967"/>
    </source>
</evidence>
<evidence type="ECO:0000256" key="16">
    <source>
        <dbReference type="ARBA" id="ARBA00049551"/>
    </source>
</evidence>
<feature type="domain" description="NADH:quinone oxidoreductase/Mrp antiporter transmembrane" evidence="18">
    <location>
        <begin position="102"/>
        <end position="386"/>
    </location>
</feature>
<evidence type="ECO:0000256" key="10">
    <source>
        <dbReference type="ARBA" id="ARBA00022982"/>
    </source>
</evidence>
<geneLocation type="mitochondrion" evidence="21"/>
<keyword evidence="12 17" id="KW-0520">NAD</keyword>
<evidence type="ECO:0000256" key="7">
    <source>
        <dbReference type="ARBA" id="ARBA00022692"/>
    </source>
</evidence>
<feature type="transmembrane region" description="Helical" evidence="17">
    <location>
        <begin position="267"/>
        <end position="289"/>
    </location>
</feature>
<comment type="subcellular location">
    <subcellularLocation>
        <location evidence="2">Mitochondrion inner membrane</location>
        <topology evidence="2">Multi-pass membrane protein</topology>
    </subcellularLocation>
</comment>
<keyword evidence="10" id="KW-0249">Electron transport</keyword>
<evidence type="ECO:0000256" key="13">
    <source>
        <dbReference type="ARBA" id="ARBA00023075"/>
    </source>
</evidence>
<dbReference type="PANTHER" id="PTHR42829">
    <property type="entry name" value="NADH-UBIQUINONE OXIDOREDUCTASE CHAIN 5"/>
    <property type="match status" value="1"/>
</dbReference>
<evidence type="ECO:0000256" key="15">
    <source>
        <dbReference type="ARBA" id="ARBA00023136"/>
    </source>
</evidence>
<organism evidence="21">
    <name type="scientific">Senometopia prima</name>
    <dbReference type="NCBI Taxonomy" id="3234324"/>
    <lineage>
        <taxon>Eukaryota</taxon>
        <taxon>Metazoa</taxon>
        <taxon>Ecdysozoa</taxon>
        <taxon>Arthropoda</taxon>
        <taxon>Hexapoda</taxon>
        <taxon>Insecta</taxon>
        <taxon>Pterygota</taxon>
        <taxon>Neoptera</taxon>
        <taxon>Endopterygota</taxon>
        <taxon>Diptera</taxon>
        <taxon>Brachycera</taxon>
        <taxon>Muscomorpha</taxon>
        <taxon>Oestroidea</taxon>
        <taxon>Tachinidae</taxon>
        <taxon>Exoristinae</taxon>
        <taxon>Carceliini</taxon>
        <taxon>Senometopia</taxon>
    </lineage>
</organism>
<evidence type="ECO:0000256" key="4">
    <source>
        <dbReference type="ARBA" id="ARBA00021096"/>
    </source>
</evidence>
<dbReference type="GO" id="GO:0015990">
    <property type="term" value="P:electron transport coupled proton transport"/>
    <property type="evidence" value="ECO:0007669"/>
    <property type="project" value="TreeGrafter"/>
</dbReference>
<dbReference type="AlphaFoldDB" id="A0AB39A5Z1"/>
<evidence type="ECO:0000256" key="12">
    <source>
        <dbReference type="ARBA" id="ARBA00023027"/>
    </source>
</evidence>
<feature type="transmembrane region" description="Helical" evidence="17">
    <location>
        <begin position="45"/>
        <end position="70"/>
    </location>
</feature>
<comment type="similarity">
    <text evidence="17">Belongs to the complex I subunit 5 family.</text>
</comment>
<comment type="catalytic activity">
    <reaction evidence="16 17">
        <text>a ubiquinone + NADH + 5 H(+)(in) = a ubiquinol + NAD(+) + 4 H(+)(out)</text>
        <dbReference type="Rhea" id="RHEA:29091"/>
        <dbReference type="Rhea" id="RHEA-COMP:9565"/>
        <dbReference type="Rhea" id="RHEA-COMP:9566"/>
        <dbReference type="ChEBI" id="CHEBI:15378"/>
        <dbReference type="ChEBI" id="CHEBI:16389"/>
        <dbReference type="ChEBI" id="CHEBI:17976"/>
        <dbReference type="ChEBI" id="CHEBI:57540"/>
        <dbReference type="ChEBI" id="CHEBI:57945"/>
        <dbReference type="EC" id="7.1.1.2"/>
    </reaction>
</comment>
<dbReference type="InterPro" id="IPR001750">
    <property type="entry name" value="ND/Mrp_TM"/>
</dbReference>
<dbReference type="InterPro" id="IPR010934">
    <property type="entry name" value="NADH_DH_su5_C"/>
</dbReference>
<dbReference type="GO" id="GO:0003954">
    <property type="term" value="F:NADH dehydrogenase activity"/>
    <property type="evidence" value="ECO:0007669"/>
    <property type="project" value="TreeGrafter"/>
</dbReference>
<dbReference type="EC" id="7.1.1.2" evidence="3 17"/>
<sequence>MCVISLVSLFFFSSLFFFLGIYFIMNENVIFIEWELVSFNSMNVVMTLLFDWMSLIFMSFVLMISSLVIFYSKEYMEMDYKINRFIMLVLMFVTSMMLLIISPNLISILLGWDGLGLVSYCLVIYFQNVKSYNAGMLTALSNRIGDVALLLAIAWMLNYGSWNYIFILEFMKNFDEMKIVCILVTLAAMTKSAQIPFSSWLPAAMAAPTPVSALVHSSTLVTAGVYLLIRFNVLLSSCFMGNLLLLLASLTMFMSGLGANYEFDLKKIIALSTLSQLGLMMSILSMGYYKLAFFHLLTHALFKALLFMCAGAIIHNMNNSQDIRLMGGLGLLMPLTSSCFNVANLALCGMPFLAGFYSKDLILEIVSLSCMNYFSFLLYFISTGLTVCYSFRLVYYSMSGDCCFFSLNLLNDESWIMLKSMMGLLILSIFGGSMLNWLIFPTPLIIVLPFYLKLLTLFVCLIGGFMGYLISNINLFFFNKSLNYYNSSFFLGSMWFMPYISTYGMINNLLLIGGMVNKSFDQGWSEYFGGQKLYYNLIMNSKFNQNLQNNNLKIYLLSFLFWIMIMYMLMIYV</sequence>
<feature type="transmembrane region" description="Helical" evidence="17">
    <location>
        <begin position="108"/>
        <end position="127"/>
    </location>
</feature>
<dbReference type="EMBL" id="PQ066801">
    <property type="protein sequence ID" value="XDF18754.1"/>
    <property type="molecule type" value="Genomic_DNA"/>
</dbReference>
<evidence type="ECO:0000256" key="6">
    <source>
        <dbReference type="ARBA" id="ARBA00022660"/>
    </source>
</evidence>
<comment type="function">
    <text evidence="1">Core subunit of the mitochondrial membrane respiratory chain NADH dehydrogenase (Complex I) that is believed to belong to the minimal assembly required for catalysis. Complex I functions in the transfer of electrons from NADH to the respiratory chain. The immediate electron acceptor for the enzyme is believed to be ubiquinone.</text>
</comment>
<evidence type="ECO:0000256" key="14">
    <source>
        <dbReference type="ARBA" id="ARBA00023128"/>
    </source>
</evidence>
<dbReference type="Pfam" id="PF00662">
    <property type="entry name" value="Proton_antipo_N"/>
    <property type="match status" value="1"/>
</dbReference>
<keyword evidence="6" id="KW-0679">Respiratory chain</keyword>
<comment type="function">
    <text evidence="17">Core subunit of the mitochondrial membrane respiratory chain NADH dehydrogenase (Complex I) which catalyzes electron transfer from NADH through the respiratory chain, using ubiquinone as an electron acceptor. Essential for the catalytic activity and assembly of complex I.</text>
</comment>
<evidence type="ECO:0000259" key="19">
    <source>
        <dbReference type="Pfam" id="PF00662"/>
    </source>
</evidence>
<keyword evidence="5 17" id="KW-0813">Transport</keyword>
<proteinExistence type="inferred from homology"/>